<dbReference type="PANTHER" id="PTHR47371">
    <property type="entry name" value="LIPOTEICHOIC ACID SYNTHASE"/>
    <property type="match status" value="1"/>
</dbReference>
<organism evidence="14 15">
    <name type="scientific">Paenibacillus yonginensis</name>
    <dbReference type="NCBI Taxonomy" id="1462996"/>
    <lineage>
        <taxon>Bacteria</taxon>
        <taxon>Bacillati</taxon>
        <taxon>Bacillota</taxon>
        <taxon>Bacilli</taxon>
        <taxon>Bacillales</taxon>
        <taxon>Paenibacillaceae</taxon>
        <taxon>Paenibacillus</taxon>
    </lineage>
</organism>
<comment type="pathway">
    <text evidence="2">Cell wall biogenesis; lipoteichoic acid biosynthesis.</text>
</comment>
<gene>
    <name evidence="14" type="ORF">AWM70_06280</name>
</gene>
<dbReference type="Gene3D" id="3.30.1120.170">
    <property type="match status" value="1"/>
</dbReference>
<dbReference type="STRING" id="1462996.AWM70_06280"/>
<evidence type="ECO:0000256" key="11">
    <source>
        <dbReference type="PIRSR" id="PIRSR005091-3"/>
    </source>
</evidence>
<dbReference type="OrthoDB" id="5901192at2"/>
<feature type="active site" evidence="9">
    <location>
        <position position="298"/>
    </location>
</feature>
<keyword evidence="10" id="KW-0464">Manganese</keyword>
<dbReference type="PANTHER" id="PTHR47371:SF3">
    <property type="entry name" value="PHOSPHOGLYCEROL TRANSFERASE I"/>
    <property type="match status" value="1"/>
</dbReference>
<keyword evidence="5 12" id="KW-0812">Transmembrane</keyword>
<evidence type="ECO:0000256" key="3">
    <source>
        <dbReference type="ARBA" id="ARBA00009983"/>
    </source>
</evidence>
<feature type="transmembrane region" description="Helical" evidence="12">
    <location>
        <begin position="148"/>
        <end position="165"/>
    </location>
</feature>
<dbReference type="RefSeq" id="WP_068694836.1">
    <property type="nucleotide sequence ID" value="NZ_CP014167.1"/>
</dbReference>
<protein>
    <submittedName>
        <fullName evidence="14">Sulfatase</fullName>
    </submittedName>
</protein>
<reference evidence="14 15" key="1">
    <citation type="submission" date="2016-01" db="EMBL/GenBank/DDBJ databases">
        <title>Complete Genome Sequence of Paenibacillus yonginensis DCY84, a novel Plant Growth-Promoting Bacteria with Elicitation of Induced Systemic Resistance.</title>
        <authorList>
            <person name="Kim Y.J."/>
            <person name="Yang D.C."/>
            <person name="Sukweenadhi J."/>
        </authorList>
    </citation>
    <scope>NUCLEOTIDE SEQUENCE [LARGE SCALE GENOMIC DNA]</scope>
    <source>
        <strain evidence="14 15">DCY84</strain>
    </source>
</reference>
<dbReference type="PIRSF" id="PIRSF005091">
    <property type="entry name" value="Mmb_sulf_HI1246"/>
    <property type="match status" value="1"/>
</dbReference>
<dbReference type="KEGG" id="pyg:AWM70_06280"/>
<feature type="transmembrane region" description="Helical" evidence="12">
    <location>
        <begin position="38"/>
        <end position="59"/>
    </location>
</feature>
<dbReference type="Pfam" id="PF00884">
    <property type="entry name" value="Sulfatase"/>
    <property type="match status" value="1"/>
</dbReference>
<feature type="binding site" evidence="11">
    <location>
        <position position="475"/>
    </location>
    <ligand>
        <name>Mn(2+)</name>
        <dbReference type="ChEBI" id="CHEBI:29035"/>
    </ligand>
</feature>
<keyword evidence="6 12" id="KW-1133">Transmembrane helix</keyword>
<evidence type="ECO:0000256" key="6">
    <source>
        <dbReference type="ARBA" id="ARBA00022989"/>
    </source>
</evidence>
<evidence type="ECO:0000259" key="13">
    <source>
        <dbReference type="Pfam" id="PF00884"/>
    </source>
</evidence>
<dbReference type="CDD" id="cd16015">
    <property type="entry name" value="LTA_synthase"/>
    <property type="match status" value="1"/>
</dbReference>
<feature type="binding site" evidence="11">
    <location>
        <position position="474"/>
    </location>
    <ligand>
        <name>Mn(2+)</name>
        <dbReference type="ChEBI" id="CHEBI:29035"/>
    </ligand>
</feature>
<feature type="transmembrane region" description="Helical" evidence="12">
    <location>
        <begin position="12"/>
        <end position="32"/>
    </location>
</feature>
<name>A0A1B1MYH9_9BACL</name>
<dbReference type="AlphaFoldDB" id="A0A1B1MYH9"/>
<dbReference type="Gene3D" id="3.40.720.10">
    <property type="entry name" value="Alkaline Phosphatase, subunit A"/>
    <property type="match status" value="1"/>
</dbReference>
<dbReference type="GO" id="GO:0046872">
    <property type="term" value="F:metal ion binding"/>
    <property type="evidence" value="ECO:0007669"/>
    <property type="project" value="UniProtKB-KW"/>
</dbReference>
<evidence type="ECO:0000256" key="4">
    <source>
        <dbReference type="ARBA" id="ARBA00022475"/>
    </source>
</evidence>
<evidence type="ECO:0000256" key="2">
    <source>
        <dbReference type="ARBA" id="ARBA00004936"/>
    </source>
</evidence>
<dbReference type="Proteomes" id="UP000092573">
    <property type="component" value="Chromosome"/>
</dbReference>
<keyword evidence="10" id="KW-0479">Metal-binding</keyword>
<evidence type="ECO:0000256" key="9">
    <source>
        <dbReference type="PIRSR" id="PIRSR005091-1"/>
    </source>
</evidence>
<evidence type="ECO:0000256" key="1">
    <source>
        <dbReference type="ARBA" id="ARBA00004651"/>
    </source>
</evidence>
<dbReference type="EMBL" id="CP014167">
    <property type="protein sequence ID" value="ANS74238.1"/>
    <property type="molecule type" value="Genomic_DNA"/>
</dbReference>
<dbReference type="GO" id="GO:0005886">
    <property type="term" value="C:plasma membrane"/>
    <property type="evidence" value="ECO:0007669"/>
    <property type="project" value="UniProtKB-SubCell"/>
</dbReference>
<dbReference type="InterPro" id="IPR012160">
    <property type="entry name" value="LtaS-like"/>
</dbReference>
<feature type="transmembrane region" description="Helical" evidence="12">
    <location>
        <begin position="119"/>
        <end position="136"/>
    </location>
</feature>
<feature type="binding site" evidence="11">
    <location>
        <position position="298"/>
    </location>
    <ligand>
        <name>Mn(2+)</name>
        <dbReference type="ChEBI" id="CHEBI:29035"/>
    </ligand>
</feature>
<feature type="transmembrane region" description="Helical" evidence="12">
    <location>
        <begin position="66"/>
        <end position="87"/>
    </location>
</feature>
<accession>A0A1B1MYH9</accession>
<sequence length="634" mass="72070">MNKLSFRPLTTRPVLYSVVLLLLKLLLLRYFLFRDIMWSKVGADLFALWLLLAVFELLIPAKWGKYVYFGLNALVSLILFASTLYYAHFGSVPTYTALQQLHQVLQIKASVQSTIRPEYYLYFLDLPILLIVWLVRRRKAAPAARKSVVWRAGVLVTAIACFFLSERSIQNSDSIVNEIVQVEHLGFMDYQVAAAIKTSKEDALIRNGNIEDTVKKIHDLQSTYVYNDKTGGGAVSVTPAHFGAAKGKNLIVIQMEAFQNFPINLKIGGQEVTPNLNKLIGSSYYFPYVYQQIGQGNTSDAEFMSNTSIYPTGTIPMSTGFGDRALPSLPRLLENHGYEADTFHVNDVTFWDRIKLYPALHFDHYFDKPYYNNDHFNDFGASDEELYRVAVNHMKEIADSGKPFYTQLITVSSHFPFKVPEDRKKIQMPDSLKDTQLGDYLTAVNYTDYAVGTLIERLKQEGLWDNSVLVLYGDHFGLQPDQNDPQWVESQLGIKYDSRVSRFNIPFIIHLPGEQQGQVVDQVGGQLDMMPTIANLLGVSLQQEQFTAFGHDLLNIDHNVFGMRYYLPTGSFFNDDVLFVSGTGFDDGTAISLKTLEPVTDFEKYRKDYDYILKLMGLSDEYVKLLPKREPGNE</sequence>
<comment type="subcellular location">
    <subcellularLocation>
        <location evidence="1">Cell membrane</location>
        <topology evidence="1">Multi-pass membrane protein</topology>
    </subcellularLocation>
</comment>
<feature type="binding site" evidence="11">
    <location>
        <position position="256"/>
    </location>
    <ligand>
        <name>Mn(2+)</name>
        <dbReference type="ChEBI" id="CHEBI:29035"/>
    </ligand>
</feature>
<keyword evidence="4 8" id="KW-1003">Cell membrane</keyword>
<comment type="similarity">
    <text evidence="3 8">Belongs to the LTA synthase family.</text>
</comment>
<evidence type="ECO:0000256" key="8">
    <source>
        <dbReference type="PIRNR" id="PIRNR005091"/>
    </source>
</evidence>
<evidence type="ECO:0000313" key="15">
    <source>
        <dbReference type="Proteomes" id="UP000092573"/>
    </source>
</evidence>
<dbReference type="SUPFAM" id="SSF53649">
    <property type="entry name" value="Alkaline phosphatase-like"/>
    <property type="match status" value="1"/>
</dbReference>
<feature type="domain" description="Sulfatase N-terminal" evidence="13">
    <location>
        <begin position="248"/>
        <end position="539"/>
    </location>
</feature>
<evidence type="ECO:0000313" key="14">
    <source>
        <dbReference type="EMBL" id="ANS74238.1"/>
    </source>
</evidence>
<evidence type="ECO:0000256" key="5">
    <source>
        <dbReference type="ARBA" id="ARBA00022692"/>
    </source>
</evidence>
<proteinExistence type="inferred from homology"/>
<keyword evidence="15" id="KW-1185">Reference proteome</keyword>
<evidence type="ECO:0000256" key="12">
    <source>
        <dbReference type="SAM" id="Phobius"/>
    </source>
</evidence>
<dbReference type="InterPro" id="IPR050448">
    <property type="entry name" value="OpgB/LTA_synthase_biosynth"/>
</dbReference>
<evidence type="ECO:0000256" key="7">
    <source>
        <dbReference type="ARBA" id="ARBA00023136"/>
    </source>
</evidence>
<dbReference type="InterPro" id="IPR000917">
    <property type="entry name" value="Sulfatase_N"/>
</dbReference>
<keyword evidence="7 8" id="KW-0472">Membrane</keyword>
<feature type="binding site" evidence="10">
    <location>
        <position position="414"/>
    </location>
    <ligand>
        <name>substrate</name>
    </ligand>
</feature>
<dbReference type="InterPro" id="IPR017850">
    <property type="entry name" value="Alkaline_phosphatase_core_sf"/>
</dbReference>
<evidence type="ECO:0000256" key="10">
    <source>
        <dbReference type="PIRSR" id="PIRSR005091-2"/>
    </source>
</evidence>